<sequence length="112" mass="13001">MGIKNNRLKQIIRKEISDIIQFSLKDNRIGFITVTDVEVTKDLSYAKIYVNILDDSTEKIQARMEALKKTRGFVRSQLASRLTTYKVPELIFILDDSLQQGNKIDRIIKELK</sequence>
<dbReference type="PANTHER" id="PTHR33515">
    <property type="entry name" value="RIBOSOME-BINDING FACTOR A, CHLOROPLASTIC-RELATED"/>
    <property type="match status" value="1"/>
</dbReference>
<dbReference type="Gene3D" id="3.30.300.20">
    <property type="match status" value="1"/>
</dbReference>
<dbReference type="NCBIfam" id="TIGR00082">
    <property type="entry name" value="rbfA"/>
    <property type="match status" value="1"/>
</dbReference>
<protein>
    <submittedName>
        <fullName evidence="1">Ribosome-binding factor A</fullName>
    </submittedName>
</protein>
<gene>
    <name evidence="1" type="primary">rbfA_44</name>
    <name evidence="1" type="ORF">SDC9_139966</name>
</gene>
<accession>A0A645DTL7</accession>
<reference evidence="1" key="1">
    <citation type="submission" date="2019-08" db="EMBL/GenBank/DDBJ databases">
        <authorList>
            <person name="Kucharzyk K."/>
            <person name="Murdoch R.W."/>
            <person name="Higgins S."/>
            <person name="Loffler F."/>
        </authorList>
    </citation>
    <scope>NUCLEOTIDE SEQUENCE</scope>
</reference>
<dbReference type="SUPFAM" id="SSF89919">
    <property type="entry name" value="Ribosome-binding factor A, RbfA"/>
    <property type="match status" value="1"/>
</dbReference>
<dbReference type="GO" id="GO:0043024">
    <property type="term" value="F:ribosomal small subunit binding"/>
    <property type="evidence" value="ECO:0007669"/>
    <property type="project" value="TreeGrafter"/>
</dbReference>
<dbReference type="GO" id="GO:0005829">
    <property type="term" value="C:cytosol"/>
    <property type="evidence" value="ECO:0007669"/>
    <property type="project" value="TreeGrafter"/>
</dbReference>
<evidence type="ECO:0000313" key="1">
    <source>
        <dbReference type="EMBL" id="MPM92830.1"/>
    </source>
</evidence>
<dbReference type="PANTHER" id="PTHR33515:SF1">
    <property type="entry name" value="RIBOSOME-BINDING FACTOR A, CHLOROPLASTIC-RELATED"/>
    <property type="match status" value="1"/>
</dbReference>
<dbReference type="InterPro" id="IPR015946">
    <property type="entry name" value="KH_dom-like_a/b"/>
</dbReference>
<dbReference type="EMBL" id="VSSQ01039718">
    <property type="protein sequence ID" value="MPM92830.1"/>
    <property type="molecule type" value="Genomic_DNA"/>
</dbReference>
<dbReference type="HAMAP" id="MF_00003">
    <property type="entry name" value="RbfA"/>
    <property type="match status" value="1"/>
</dbReference>
<proteinExistence type="inferred from homology"/>
<dbReference type="InterPro" id="IPR023799">
    <property type="entry name" value="RbfA_dom_sf"/>
</dbReference>
<comment type="caution">
    <text evidence="1">The sequence shown here is derived from an EMBL/GenBank/DDBJ whole genome shotgun (WGS) entry which is preliminary data.</text>
</comment>
<dbReference type="AlphaFoldDB" id="A0A645DTL7"/>
<dbReference type="Pfam" id="PF02033">
    <property type="entry name" value="RBFA"/>
    <property type="match status" value="1"/>
</dbReference>
<dbReference type="GO" id="GO:0006364">
    <property type="term" value="P:rRNA processing"/>
    <property type="evidence" value="ECO:0007669"/>
    <property type="project" value="InterPro"/>
</dbReference>
<dbReference type="InterPro" id="IPR000238">
    <property type="entry name" value="RbfA"/>
</dbReference>
<name>A0A645DTL7_9ZZZZ</name>
<organism evidence="1">
    <name type="scientific">bioreactor metagenome</name>
    <dbReference type="NCBI Taxonomy" id="1076179"/>
    <lineage>
        <taxon>unclassified sequences</taxon>
        <taxon>metagenomes</taxon>
        <taxon>ecological metagenomes</taxon>
    </lineage>
</organism>